<dbReference type="NCBIfam" id="NF008102">
    <property type="entry name" value="PRK10847.1"/>
    <property type="match status" value="1"/>
</dbReference>
<comment type="caution">
    <text evidence="9">The sequence shown here is derived from an EMBL/GenBank/DDBJ whole genome shotgun (WGS) entry which is preliminary data.</text>
</comment>
<evidence type="ECO:0000313" key="9">
    <source>
        <dbReference type="EMBL" id="PND36782.1"/>
    </source>
</evidence>
<evidence type="ECO:0000256" key="2">
    <source>
        <dbReference type="ARBA" id="ARBA00010792"/>
    </source>
</evidence>
<keyword evidence="5 7" id="KW-1133">Transmembrane helix</keyword>
<sequence>MELLTFLIDFIVHVDKHIAAFVASYGAWVYALLFVILFVETGVVVMPFLPGDSLLFVVGALCGAGLISLPLVLVVMLVAAILGDQCNYMIGRYFGPKVFQWEQSRFFNRRAFDAAHAFYERHGGITIVLARFMPFVRTFAPFVAGVAAMSRAKFSAYNIIGALIWVLGITLLGYAFGNLAWVQANFSKIIWAMILIPGLLAIVGGLRAKQQA</sequence>
<dbReference type="AlphaFoldDB" id="A0A2N8KTP3"/>
<evidence type="ECO:0000256" key="4">
    <source>
        <dbReference type="ARBA" id="ARBA00022692"/>
    </source>
</evidence>
<feature type="domain" description="VTT" evidence="8">
    <location>
        <begin position="49"/>
        <end position="174"/>
    </location>
</feature>
<dbReference type="RefSeq" id="WP_102766705.1">
    <property type="nucleotide sequence ID" value="NZ_POSP01000003.1"/>
</dbReference>
<dbReference type="Proteomes" id="UP000235916">
    <property type="component" value="Unassembled WGS sequence"/>
</dbReference>
<keyword evidence="4 7" id="KW-0812">Transmembrane</keyword>
<keyword evidence="3 7" id="KW-1003">Cell membrane</keyword>
<evidence type="ECO:0000256" key="7">
    <source>
        <dbReference type="RuleBase" id="RU367016"/>
    </source>
</evidence>
<gene>
    <name evidence="9" type="ORF">C1O66_03995</name>
</gene>
<dbReference type="GO" id="GO:0005886">
    <property type="term" value="C:plasma membrane"/>
    <property type="evidence" value="ECO:0007669"/>
    <property type="project" value="UniProtKB-SubCell"/>
</dbReference>
<feature type="transmembrane region" description="Helical" evidence="7">
    <location>
        <begin position="189"/>
        <end position="208"/>
    </location>
</feature>
<dbReference type="InterPro" id="IPR058127">
    <property type="entry name" value="DedA"/>
</dbReference>
<feature type="transmembrane region" description="Helical" evidence="7">
    <location>
        <begin position="156"/>
        <end position="177"/>
    </location>
</feature>
<accession>A0A2N8KTP3</accession>
<protein>
    <submittedName>
        <fullName evidence="9">DedA family protein</fullName>
    </submittedName>
</protein>
<dbReference type="PANTHER" id="PTHR30353:SF0">
    <property type="entry name" value="TRANSMEMBRANE PROTEIN"/>
    <property type="match status" value="1"/>
</dbReference>
<reference evidence="9 10" key="1">
    <citation type="submission" date="2018-01" db="EMBL/GenBank/DDBJ databases">
        <title>Draft genome sequence of Paucibacter aquatile CR182 isolated from freshwater of the Nakdong River.</title>
        <authorList>
            <person name="Choi A."/>
            <person name="Chung E.J."/>
        </authorList>
    </citation>
    <scope>NUCLEOTIDE SEQUENCE [LARGE SCALE GENOMIC DNA]</scope>
    <source>
        <strain evidence="9 10">CR182</strain>
    </source>
</reference>
<dbReference type="Pfam" id="PF09335">
    <property type="entry name" value="VTT_dom"/>
    <property type="match status" value="1"/>
</dbReference>
<dbReference type="InterPro" id="IPR032816">
    <property type="entry name" value="VTT_dom"/>
</dbReference>
<name>A0A2N8KTP3_9BURK</name>
<proteinExistence type="inferred from homology"/>
<feature type="transmembrane region" description="Helical" evidence="7">
    <location>
        <begin position="27"/>
        <end position="49"/>
    </location>
</feature>
<evidence type="ECO:0000256" key="5">
    <source>
        <dbReference type="ARBA" id="ARBA00022989"/>
    </source>
</evidence>
<keyword evidence="6 7" id="KW-0472">Membrane</keyword>
<organism evidence="9 10">
    <name type="scientific">Kinneretia aquatilis</name>
    <dbReference type="NCBI Taxonomy" id="2070761"/>
    <lineage>
        <taxon>Bacteria</taxon>
        <taxon>Pseudomonadati</taxon>
        <taxon>Pseudomonadota</taxon>
        <taxon>Betaproteobacteria</taxon>
        <taxon>Burkholderiales</taxon>
        <taxon>Sphaerotilaceae</taxon>
        <taxon>Roseateles</taxon>
    </lineage>
</organism>
<dbReference type="OrthoDB" id="9813426at2"/>
<evidence type="ECO:0000256" key="6">
    <source>
        <dbReference type="ARBA" id="ARBA00023136"/>
    </source>
</evidence>
<dbReference type="InterPro" id="IPR032818">
    <property type="entry name" value="DedA-like"/>
</dbReference>
<evidence type="ECO:0000313" key="10">
    <source>
        <dbReference type="Proteomes" id="UP000235916"/>
    </source>
</evidence>
<comment type="subcellular location">
    <subcellularLocation>
        <location evidence="1 7">Cell membrane</location>
        <topology evidence="1 7">Multi-pass membrane protein</topology>
    </subcellularLocation>
</comment>
<evidence type="ECO:0000256" key="1">
    <source>
        <dbReference type="ARBA" id="ARBA00004651"/>
    </source>
</evidence>
<dbReference type="EMBL" id="POSP01000003">
    <property type="protein sequence ID" value="PND36782.1"/>
    <property type="molecule type" value="Genomic_DNA"/>
</dbReference>
<evidence type="ECO:0000256" key="3">
    <source>
        <dbReference type="ARBA" id="ARBA00022475"/>
    </source>
</evidence>
<evidence type="ECO:0000259" key="8">
    <source>
        <dbReference type="Pfam" id="PF09335"/>
    </source>
</evidence>
<feature type="transmembrane region" description="Helical" evidence="7">
    <location>
        <begin position="55"/>
        <end position="82"/>
    </location>
</feature>
<dbReference type="PANTHER" id="PTHR30353">
    <property type="entry name" value="INNER MEMBRANE PROTEIN DEDA-RELATED"/>
    <property type="match status" value="1"/>
</dbReference>
<comment type="similarity">
    <text evidence="2 7">Belongs to the DedA family.</text>
</comment>
<keyword evidence="10" id="KW-1185">Reference proteome</keyword>